<evidence type="ECO:0000256" key="1">
    <source>
        <dbReference type="SAM" id="MobiDB-lite"/>
    </source>
</evidence>
<evidence type="ECO:0000313" key="4">
    <source>
        <dbReference type="Proteomes" id="UP000198649"/>
    </source>
</evidence>
<name>A0A1I3IS20_9ACTN</name>
<reference evidence="3 4" key="1">
    <citation type="submission" date="2016-10" db="EMBL/GenBank/DDBJ databases">
        <authorList>
            <person name="de Groot N.N."/>
        </authorList>
    </citation>
    <scope>NUCLEOTIDE SEQUENCE [LARGE SCALE GENOMIC DNA]</scope>
    <source>
        <strain evidence="3 4">CGMCC 1.11156</strain>
    </source>
</reference>
<dbReference type="OrthoDB" id="3790708at2"/>
<feature type="compositionally biased region" description="Basic and acidic residues" evidence="1">
    <location>
        <begin position="56"/>
        <end position="65"/>
    </location>
</feature>
<accession>A0A1I3IS20</accession>
<evidence type="ECO:0008006" key="5">
    <source>
        <dbReference type="Google" id="ProtNLM"/>
    </source>
</evidence>
<gene>
    <name evidence="3" type="ORF">SAMN05216561_109127</name>
</gene>
<evidence type="ECO:0000313" key="3">
    <source>
        <dbReference type="EMBL" id="SFI50786.1"/>
    </source>
</evidence>
<dbReference type="AlphaFoldDB" id="A0A1I3IS20"/>
<keyword evidence="4" id="KW-1185">Reference proteome</keyword>
<sequence length="65" mass="6609">MNTTTLVALPFALGLLIALPGAAQAEPAPGDFGQHVSSCAQTMGLSGDHNPGVHRGAHDWDGMPC</sequence>
<feature type="signal peptide" evidence="2">
    <location>
        <begin position="1"/>
        <end position="25"/>
    </location>
</feature>
<feature type="region of interest" description="Disordered" evidence="1">
    <location>
        <begin position="41"/>
        <end position="65"/>
    </location>
</feature>
<protein>
    <recommendedName>
        <fullName evidence="5">Excalibur calcium-binding domain-containing protein</fullName>
    </recommendedName>
</protein>
<proteinExistence type="predicted"/>
<organism evidence="3 4">
    <name type="scientific">Nocardioides psychrotolerans</name>
    <dbReference type="NCBI Taxonomy" id="1005945"/>
    <lineage>
        <taxon>Bacteria</taxon>
        <taxon>Bacillati</taxon>
        <taxon>Actinomycetota</taxon>
        <taxon>Actinomycetes</taxon>
        <taxon>Propionibacteriales</taxon>
        <taxon>Nocardioidaceae</taxon>
        <taxon>Nocardioides</taxon>
    </lineage>
</organism>
<dbReference type="Proteomes" id="UP000198649">
    <property type="component" value="Unassembled WGS sequence"/>
</dbReference>
<dbReference type="EMBL" id="FOQG01000009">
    <property type="protein sequence ID" value="SFI50786.1"/>
    <property type="molecule type" value="Genomic_DNA"/>
</dbReference>
<feature type="chain" id="PRO_5011647233" description="Excalibur calcium-binding domain-containing protein" evidence="2">
    <location>
        <begin position="26"/>
        <end position="65"/>
    </location>
</feature>
<keyword evidence="2" id="KW-0732">Signal</keyword>
<evidence type="ECO:0000256" key="2">
    <source>
        <dbReference type="SAM" id="SignalP"/>
    </source>
</evidence>
<dbReference type="RefSeq" id="WP_091113846.1">
    <property type="nucleotide sequence ID" value="NZ_BKAF01000011.1"/>
</dbReference>